<proteinExistence type="predicted"/>
<reference evidence="1 2" key="1">
    <citation type="journal article" date="2015" name="Genome Announc.">
        <title>Expanding the biotechnology potential of lactobacilli through comparative genomics of 213 strains and associated genera.</title>
        <authorList>
            <person name="Sun Z."/>
            <person name="Harris H.M."/>
            <person name="McCann A."/>
            <person name="Guo C."/>
            <person name="Argimon S."/>
            <person name="Zhang W."/>
            <person name="Yang X."/>
            <person name="Jeffery I.B."/>
            <person name="Cooney J.C."/>
            <person name="Kagawa T.F."/>
            <person name="Liu W."/>
            <person name="Song Y."/>
            <person name="Salvetti E."/>
            <person name="Wrobel A."/>
            <person name="Rasinkangas P."/>
            <person name="Parkhill J."/>
            <person name="Rea M.C."/>
            <person name="O'Sullivan O."/>
            <person name="Ritari J."/>
            <person name="Douillard F.P."/>
            <person name="Paul Ross R."/>
            <person name="Yang R."/>
            <person name="Briner A.E."/>
            <person name="Felis G.E."/>
            <person name="de Vos W.M."/>
            <person name="Barrangou R."/>
            <person name="Klaenhammer T.R."/>
            <person name="Caufield P.W."/>
            <person name="Cui Y."/>
            <person name="Zhang H."/>
            <person name="O'Toole P.W."/>
        </authorList>
    </citation>
    <scope>NUCLEOTIDE SEQUENCE [LARGE SCALE GENOMIC DNA]</scope>
    <source>
        <strain evidence="1 2">DSM 7090</strain>
    </source>
</reference>
<organism evidence="1 2">
    <name type="scientific">Lancefieldella rimae</name>
    <dbReference type="NCBI Taxonomy" id="1383"/>
    <lineage>
        <taxon>Bacteria</taxon>
        <taxon>Bacillati</taxon>
        <taxon>Actinomycetota</taxon>
        <taxon>Coriobacteriia</taxon>
        <taxon>Coriobacteriales</taxon>
        <taxon>Atopobiaceae</taxon>
        <taxon>Lancefieldella</taxon>
    </lineage>
</organism>
<name>A0ABR5Q3J9_9ACTN</name>
<protein>
    <submittedName>
        <fullName evidence="1">Uncharacterized protein</fullName>
    </submittedName>
</protein>
<dbReference type="EMBL" id="JQCP01000001">
    <property type="protein sequence ID" value="KRO03077.1"/>
    <property type="molecule type" value="Genomic_DNA"/>
</dbReference>
<dbReference type="Proteomes" id="UP000051927">
    <property type="component" value="Unassembled WGS sequence"/>
</dbReference>
<evidence type="ECO:0000313" key="2">
    <source>
        <dbReference type="Proteomes" id="UP000051927"/>
    </source>
</evidence>
<sequence length="103" mass="11753">MLGYSKDEPWEKRSNTKQDAFNKKANARVEVFLEEQFFPTIQAELSQELGCETNIYIDEKAKQTVIFAYPHLFTNPSTLQVIRLEIGALAGMLAKHAVSLYDI</sequence>
<gene>
    <name evidence="1" type="ORF">IV60_GL000255</name>
</gene>
<evidence type="ECO:0000313" key="1">
    <source>
        <dbReference type="EMBL" id="KRO03077.1"/>
    </source>
</evidence>
<comment type="caution">
    <text evidence="1">The sequence shown here is derived from an EMBL/GenBank/DDBJ whole genome shotgun (WGS) entry which is preliminary data.</text>
</comment>
<accession>A0ABR5Q3J9</accession>
<keyword evidence="2" id="KW-1185">Reference proteome</keyword>